<keyword evidence="7" id="KW-0479">Metal-binding</keyword>
<dbReference type="InterPro" id="IPR046357">
    <property type="entry name" value="PPIase_dom_sf"/>
</dbReference>
<evidence type="ECO:0000256" key="13">
    <source>
        <dbReference type="SAM" id="MobiDB-lite"/>
    </source>
</evidence>
<keyword evidence="19" id="KW-1185">Reference proteome</keyword>
<dbReference type="GO" id="GO:0046872">
    <property type="term" value="F:metal ion binding"/>
    <property type="evidence" value="ECO:0007669"/>
    <property type="project" value="UniProtKB-KW"/>
</dbReference>
<dbReference type="Pfam" id="PF08242">
    <property type="entry name" value="Methyltransf_12"/>
    <property type="match status" value="1"/>
</dbReference>
<dbReference type="InterPro" id="IPR056755">
    <property type="entry name" value="DSRM_2"/>
</dbReference>
<dbReference type="Pfam" id="PF21224">
    <property type="entry name" value="Hen1_LCD"/>
    <property type="match status" value="1"/>
</dbReference>
<evidence type="ECO:0000259" key="14">
    <source>
        <dbReference type="Pfam" id="PF08242"/>
    </source>
</evidence>
<evidence type="ECO:0000256" key="4">
    <source>
        <dbReference type="ARBA" id="ARBA00022603"/>
    </source>
</evidence>
<gene>
    <name evidence="18" type="ORF">LUZ61_020343</name>
</gene>
<feature type="region of interest" description="Disordered" evidence="13">
    <location>
        <begin position="800"/>
        <end position="819"/>
    </location>
</feature>
<evidence type="ECO:0000259" key="15">
    <source>
        <dbReference type="Pfam" id="PF17842"/>
    </source>
</evidence>
<evidence type="ECO:0000256" key="12">
    <source>
        <dbReference type="ARBA" id="ARBA00048418"/>
    </source>
</evidence>
<protein>
    <recommendedName>
        <fullName evidence="3">Small RNA 2'-O-methyltransferase</fullName>
        <ecNumber evidence="11">2.1.1.386</ecNumber>
    </recommendedName>
</protein>
<comment type="similarity">
    <text evidence="2">Belongs to the methyltransferase superfamily. HEN1 family.</text>
</comment>
<dbReference type="FunFam" id="3.40.50.150:FF:000215">
    <property type="entry name" value="Hua enhancer1"/>
    <property type="match status" value="1"/>
</dbReference>
<evidence type="ECO:0000256" key="7">
    <source>
        <dbReference type="ARBA" id="ARBA00022723"/>
    </source>
</evidence>
<dbReference type="Gene3D" id="3.40.50.150">
    <property type="entry name" value="Vaccinia Virus protein VP39"/>
    <property type="match status" value="1"/>
</dbReference>
<keyword evidence="6" id="KW-0949">S-adenosyl-L-methionine</keyword>
<feature type="domain" description="Methyltransferase type 12" evidence="14">
    <location>
        <begin position="676"/>
        <end position="765"/>
    </location>
</feature>
<dbReference type="Pfam" id="PF17842">
    <property type="entry name" value="dsRBD2"/>
    <property type="match status" value="1"/>
</dbReference>
<feature type="domain" description="Small RNA 2'-O-methyltransferase Hen1 La-motif C-terminal" evidence="16">
    <location>
        <begin position="219"/>
        <end position="350"/>
    </location>
</feature>
<comment type="caution">
    <text evidence="18">The sequence shown here is derived from an EMBL/GenBank/DDBJ whole genome shotgun (WGS) entry which is preliminary data.</text>
</comment>
<dbReference type="EC" id="2.1.1.386" evidence="11"/>
<evidence type="ECO:0000256" key="5">
    <source>
        <dbReference type="ARBA" id="ARBA00022679"/>
    </source>
</evidence>
<evidence type="ECO:0000313" key="18">
    <source>
        <dbReference type="EMBL" id="KAJ3691179.1"/>
    </source>
</evidence>
<evidence type="ECO:0000259" key="17">
    <source>
        <dbReference type="Pfam" id="PF24995"/>
    </source>
</evidence>
<dbReference type="GO" id="GO:0030422">
    <property type="term" value="P:siRNA processing"/>
    <property type="evidence" value="ECO:0007669"/>
    <property type="project" value="TreeGrafter"/>
</dbReference>
<evidence type="ECO:0000256" key="3">
    <source>
        <dbReference type="ARBA" id="ARBA00021330"/>
    </source>
</evidence>
<feature type="domain" description="HEN1 double-stranded RNA binding" evidence="15">
    <location>
        <begin position="353"/>
        <end position="410"/>
    </location>
</feature>
<evidence type="ECO:0000256" key="6">
    <source>
        <dbReference type="ARBA" id="ARBA00022691"/>
    </source>
</evidence>
<dbReference type="GO" id="GO:0005737">
    <property type="term" value="C:cytoplasm"/>
    <property type="evidence" value="ECO:0007669"/>
    <property type="project" value="TreeGrafter"/>
</dbReference>
<dbReference type="PANTHER" id="PTHR21404:SF3">
    <property type="entry name" value="SMALL RNA 2'-O-METHYLTRANSFERASE"/>
    <property type="match status" value="1"/>
</dbReference>
<evidence type="ECO:0000313" key="19">
    <source>
        <dbReference type="Proteomes" id="UP001210211"/>
    </source>
</evidence>
<dbReference type="InterPro" id="IPR040870">
    <property type="entry name" value="HEN1_dsRBD2"/>
</dbReference>
<sequence length="906" mass="102114">MVTMKKQPPTPKAIIHQKFGQKACYRVEEVADVAENLCPGLAVPQQTKIKYRCILELPDLTISSGTFTRKKDAEQSAAQIAIDKLGIEANEQIPTPEGAFDELIARLNILFTDEFLLSNHPLVGHFRVAFKREDTLFGLVPISAIAICDSKVNSICKFVDIRAESDPSLLLYLISKAAKASTSLPTSYNGFFIQKQNRMLPEATEVLVSSQGCESKNVQTEAVFIPVDLDEEVKELKIDICEDDYFLDVIANTLKARDSSHILASRTVGKASSEMRFYFTAPECLFSSLAKNEEVSATYFEAVVNKRASYISGQTIYGDAILANVGYTWRSSNLLCEDVSLCTYYRMLLGQLPDGYYKLSREAVLTAELPSSYSRANWRGFLPKDLLFFFCRCHRLPQPIFCVQKVAILEGNDTTSDNTNFLRCEVRILSRSEEPLIICSFPDTYRKESDAIQNSALKVLNWFKVYFRQLDLLENELHSFGIAPEESFKLYPRAILQEFSLWTFVFAKSLCNYSKPNRVLENRVVLSNIEGPDSGVIPSAGSVTSVSYEARLLREGDDGKGYLVEKNEEFEFEVGSGAVIYPLEVCATQLSVDQSAKFTVVPPPRDVILATTRTDPSYLPDTHLENWRLEYEVKVLHVAAPMEERMETAFFSPPLSKQRVEFAVRHINKSHALSLVDFGCGSGSLLDSLLDHNTCLEKLVGVDISIRALTRAAKVLHQKLSKHCAMRECLKSAVLYDGSITDFDARLYNFDIGTCIEVIEHMEEEQAQQFGDIALSKFCPNILIVSTPNYEYNPILQRSSLPNKEEDPEEGEKPGPCRFRNHDHKFEWTRGQFQKWANDLASKHRYSVEFSGVGGSGDEPGFASQIAVFKRGLLREERNNESIGMESFCSPYELLWEWCGNRERGD</sequence>
<dbReference type="GO" id="GO:0003755">
    <property type="term" value="F:peptidyl-prolyl cis-trans isomerase activity"/>
    <property type="evidence" value="ECO:0007669"/>
    <property type="project" value="InterPro"/>
</dbReference>
<evidence type="ECO:0000256" key="2">
    <source>
        <dbReference type="ARBA" id="ARBA00009026"/>
    </source>
</evidence>
<dbReference type="Gene3D" id="3.30.160.20">
    <property type="match status" value="1"/>
</dbReference>
<dbReference type="InterPro" id="IPR040813">
    <property type="entry name" value="Hen1_Lam_C"/>
</dbReference>
<dbReference type="Pfam" id="PF18441">
    <property type="entry name" value="Hen1_Lam_C"/>
    <property type="match status" value="1"/>
</dbReference>
<keyword evidence="10" id="KW-0943">RNA-mediated gene silencing</keyword>
<organism evidence="18 19">
    <name type="scientific">Rhynchospora tenuis</name>
    <dbReference type="NCBI Taxonomy" id="198213"/>
    <lineage>
        <taxon>Eukaryota</taxon>
        <taxon>Viridiplantae</taxon>
        <taxon>Streptophyta</taxon>
        <taxon>Embryophyta</taxon>
        <taxon>Tracheophyta</taxon>
        <taxon>Spermatophyta</taxon>
        <taxon>Magnoliopsida</taxon>
        <taxon>Liliopsida</taxon>
        <taxon>Poales</taxon>
        <taxon>Cyperaceae</taxon>
        <taxon>Cyperoideae</taxon>
        <taxon>Rhynchosporeae</taxon>
        <taxon>Rhynchospora</taxon>
    </lineage>
</organism>
<dbReference type="InterPro" id="IPR026610">
    <property type="entry name" value="Hen1"/>
</dbReference>
<keyword evidence="8" id="KW-0460">Magnesium</keyword>
<dbReference type="PANTHER" id="PTHR21404">
    <property type="entry name" value="HEN1"/>
    <property type="match status" value="1"/>
</dbReference>
<evidence type="ECO:0000256" key="9">
    <source>
        <dbReference type="ARBA" id="ARBA00022884"/>
    </source>
</evidence>
<dbReference type="GO" id="GO:0003723">
    <property type="term" value="F:RNA binding"/>
    <property type="evidence" value="ECO:0007669"/>
    <property type="project" value="UniProtKB-KW"/>
</dbReference>
<reference evidence="18 19" key="1">
    <citation type="journal article" date="2022" name="Cell">
        <title>Repeat-based holocentromeres influence genome architecture and karyotype evolution.</title>
        <authorList>
            <person name="Hofstatter P.G."/>
            <person name="Thangavel G."/>
            <person name="Lux T."/>
            <person name="Neumann P."/>
            <person name="Vondrak T."/>
            <person name="Novak P."/>
            <person name="Zhang M."/>
            <person name="Costa L."/>
            <person name="Castellani M."/>
            <person name="Scott A."/>
            <person name="Toegelov H."/>
            <person name="Fuchs J."/>
            <person name="Mata-Sucre Y."/>
            <person name="Dias Y."/>
            <person name="Vanzela A.L.L."/>
            <person name="Huettel B."/>
            <person name="Almeida C.C.S."/>
            <person name="Simkova H."/>
            <person name="Souza G."/>
            <person name="Pedrosa-Harand A."/>
            <person name="Macas J."/>
            <person name="Mayer K.F.X."/>
            <person name="Houben A."/>
            <person name="Marques A."/>
        </authorList>
    </citation>
    <scope>NUCLEOTIDE SEQUENCE [LARGE SCALE GENOMIC DNA]</scope>
    <source>
        <strain evidence="18">RhyTen1mFocal</strain>
    </source>
</reference>
<comment type="cofactor">
    <cofactor evidence="1">
        <name>Mg(2+)</name>
        <dbReference type="ChEBI" id="CHEBI:18420"/>
    </cofactor>
</comment>
<dbReference type="Gene3D" id="3.10.50.40">
    <property type="match status" value="1"/>
</dbReference>
<dbReference type="InterPro" id="IPR029063">
    <property type="entry name" value="SAM-dependent_MTases_sf"/>
</dbReference>
<dbReference type="GO" id="GO:0001510">
    <property type="term" value="P:RNA methylation"/>
    <property type="evidence" value="ECO:0007669"/>
    <property type="project" value="InterPro"/>
</dbReference>
<keyword evidence="9" id="KW-0694">RNA-binding</keyword>
<evidence type="ECO:0000256" key="1">
    <source>
        <dbReference type="ARBA" id="ARBA00001946"/>
    </source>
</evidence>
<dbReference type="GO" id="GO:0090486">
    <property type="term" value="F:small RNA 2'-O-methyltransferase activity"/>
    <property type="evidence" value="ECO:0007669"/>
    <property type="project" value="UniProtKB-EC"/>
</dbReference>
<proteinExistence type="inferred from homology"/>
<dbReference type="AlphaFoldDB" id="A0AAD5ZCW4"/>
<evidence type="ECO:0000256" key="11">
    <source>
        <dbReference type="ARBA" id="ARBA00035025"/>
    </source>
</evidence>
<dbReference type="Pfam" id="PF24995">
    <property type="entry name" value="DSRM_2"/>
    <property type="match status" value="1"/>
</dbReference>
<keyword evidence="4" id="KW-0489">Methyltransferase</keyword>
<dbReference type="SUPFAM" id="SSF53335">
    <property type="entry name" value="S-adenosyl-L-methionine-dependent methyltransferases"/>
    <property type="match status" value="1"/>
</dbReference>
<feature type="domain" description="dsRNA binding" evidence="17">
    <location>
        <begin position="16"/>
        <end position="86"/>
    </location>
</feature>
<comment type="catalytic activity">
    <reaction evidence="12">
        <text>small RNA 3'-end nucleotide + S-adenosyl-L-methionine = small RNA 3'-end 2'-O-methylnucleotide + S-adenosyl-L-homocysteine + H(+)</text>
        <dbReference type="Rhea" id="RHEA:37887"/>
        <dbReference type="Rhea" id="RHEA-COMP:10415"/>
        <dbReference type="Rhea" id="RHEA-COMP:10416"/>
        <dbReference type="ChEBI" id="CHEBI:15378"/>
        <dbReference type="ChEBI" id="CHEBI:57856"/>
        <dbReference type="ChEBI" id="CHEBI:59789"/>
        <dbReference type="ChEBI" id="CHEBI:74896"/>
        <dbReference type="ChEBI" id="CHEBI:74898"/>
        <dbReference type="EC" id="2.1.1.386"/>
    </reaction>
</comment>
<dbReference type="GO" id="GO:0005634">
    <property type="term" value="C:nucleus"/>
    <property type="evidence" value="ECO:0007669"/>
    <property type="project" value="TreeGrafter"/>
</dbReference>
<dbReference type="SUPFAM" id="SSF54768">
    <property type="entry name" value="dsRNA-binding domain-like"/>
    <property type="match status" value="1"/>
</dbReference>
<keyword evidence="5" id="KW-0808">Transferase</keyword>
<dbReference type="Proteomes" id="UP001210211">
    <property type="component" value="Unassembled WGS sequence"/>
</dbReference>
<evidence type="ECO:0000256" key="10">
    <source>
        <dbReference type="ARBA" id="ARBA00023158"/>
    </source>
</evidence>
<dbReference type="InterPro" id="IPR013217">
    <property type="entry name" value="Methyltransf_12"/>
</dbReference>
<accession>A0AAD5ZCW4</accession>
<evidence type="ECO:0000256" key="8">
    <source>
        <dbReference type="ARBA" id="ARBA00022842"/>
    </source>
</evidence>
<dbReference type="EMBL" id="JAMRDG010000002">
    <property type="protein sequence ID" value="KAJ3691179.1"/>
    <property type="molecule type" value="Genomic_DNA"/>
</dbReference>
<name>A0AAD5ZCW4_9POAL</name>
<evidence type="ECO:0000259" key="16">
    <source>
        <dbReference type="Pfam" id="PF18441"/>
    </source>
</evidence>